<dbReference type="SMART" id="SM00330">
    <property type="entry name" value="PIPKc"/>
    <property type="match status" value="1"/>
</dbReference>
<keyword evidence="1" id="KW-0547">Nucleotide-binding</keyword>
<proteinExistence type="predicted"/>
<dbReference type="InterPro" id="IPR013783">
    <property type="entry name" value="Ig-like_fold"/>
</dbReference>
<dbReference type="GO" id="GO:0005524">
    <property type="term" value="F:ATP binding"/>
    <property type="evidence" value="ECO:0007669"/>
    <property type="project" value="UniProtKB-UniRule"/>
</dbReference>
<keyword evidence="6" id="KW-1185">Reference proteome</keyword>
<feature type="compositionally biased region" description="Basic residues" evidence="2">
    <location>
        <begin position="144"/>
        <end position="154"/>
    </location>
</feature>
<dbReference type="Gene3D" id="2.60.40.10">
    <property type="entry name" value="Immunoglobulins"/>
    <property type="match status" value="1"/>
</dbReference>
<dbReference type="Gene3D" id="3.30.810.10">
    <property type="entry name" value="2-Layer Sandwich"/>
    <property type="match status" value="1"/>
</dbReference>
<dbReference type="GO" id="GO:0005886">
    <property type="term" value="C:plasma membrane"/>
    <property type="evidence" value="ECO:0007669"/>
    <property type="project" value="TreeGrafter"/>
</dbReference>
<dbReference type="PANTHER" id="PTHR23086">
    <property type="entry name" value="PHOSPHATIDYLINOSITOL-4-PHOSPHATE 5-KINASE"/>
    <property type="match status" value="1"/>
</dbReference>
<keyword evidence="1" id="KW-0067">ATP-binding</keyword>
<dbReference type="SMART" id="SM01065">
    <property type="entry name" value="CBM_2"/>
    <property type="match status" value="1"/>
</dbReference>
<evidence type="ECO:0000256" key="1">
    <source>
        <dbReference type="PROSITE-ProRule" id="PRU00781"/>
    </source>
</evidence>
<feature type="region of interest" description="Disordered" evidence="2">
    <location>
        <begin position="137"/>
        <end position="216"/>
    </location>
</feature>
<dbReference type="EMBL" id="JANCYW010000001">
    <property type="protein sequence ID" value="KAK4533984.1"/>
    <property type="molecule type" value="Genomic_DNA"/>
</dbReference>
<dbReference type="InterPro" id="IPR027483">
    <property type="entry name" value="PInositol-4-P-4/5-kinase_C_sf"/>
</dbReference>
<keyword evidence="1" id="KW-0808">Transferase</keyword>
<dbReference type="SUPFAM" id="SSF49452">
    <property type="entry name" value="Starch-binding domain-like"/>
    <property type="match status" value="1"/>
</dbReference>
<dbReference type="GO" id="GO:0046854">
    <property type="term" value="P:phosphatidylinositol phosphate biosynthetic process"/>
    <property type="evidence" value="ECO:0007669"/>
    <property type="project" value="TreeGrafter"/>
</dbReference>
<dbReference type="InterPro" id="IPR002498">
    <property type="entry name" value="PInositol-4-P-4/5-kinase_core"/>
</dbReference>
<feature type="domain" description="CBM20" evidence="3">
    <location>
        <begin position="41"/>
        <end position="140"/>
    </location>
</feature>
<dbReference type="CDD" id="cd00139">
    <property type="entry name" value="PIPKc"/>
    <property type="match status" value="1"/>
</dbReference>
<gene>
    <name evidence="5" type="ORF">CDCA_CDCA01G0009</name>
</gene>
<evidence type="ECO:0000313" key="6">
    <source>
        <dbReference type="Proteomes" id="UP001301350"/>
    </source>
</evidence>
<dbReference type="AlphaFoldDB" id="A0AAV9INS3"/>
<evidence type="ECO:0000256" key="2">
    <source>
        <dbReference type="SAM" id="MobiDB-lite"/>
    </source>
</evidence>
<feature type="compositionally biased region" description="Basic residues" evidence="2">
    <location>
        <begin position="539"/>
        <end position="548"/>
    </location>
</feature>
<sequence>MRWPPLQLPSNPLSFLRRRQDAVSIDAEYSSAERSGSLSFTAASDDCQAVFRIRSYTISNEVLFLVGSCASLGAWRLDKAVAMRTSPNTYPEWEAVALLPPGCCVHYAYVKRVYDLDRERVQQVVLERAPPGASVMAAQAVSRRSSRISPRRTRGVQVEQDLESVTTAMPVNTDDERDHRHHRRHIESMGSAIEETSPDDERDTQKRPLAQTAGARRLRVPDEATLLEVDDGEWVAGALATGTATAVDTIAVPELSPREEHQRVRALNTAATAAAAASHRNLLTDESHIAAGLEQREDFLRAFRHLRWTGNAAPRRLGALLLPARSSRLRLRASRDDHGFRLFKRNPSWFIALNIQAGIRLSLQQLELHGLTGGELDERDFFSSFVCDVGQEERRRPLQAVPLTDVGERVLWEFTAPRAYAHIRQLFGISNKEVLASVCNPAGLMEVPSPGNSQALFFLTHDEQFLLKTVTHQERFQLIAMLPEYYRHVRSYAPQTLLPWFLALFQIQTRRRRRIRFVMVPNIFPSSFDLQEKYDLKGSRRSVPRTKPPKTTSAAAKAAARSTSTGALPLATPHSASQLLRVPIRRETDVQYPFLIPAKTYANLMQVLERDTTLLQHADVMDYSLLVGVSSSLATAANHRTAKSVQDNSPEAVLPRESARTACVAEVVAYRPERGTFAPYCLRIGIIDALQTFRVAKQLEFGWKLMLYCGSSPSVCPPAHYRRRFLNYVRNVFMPYDHVQLLRKTMPQVATRTHRQRRHTVHSSALEYV</sequence>
<comment type="caution">
    <text evidence="5">The sequence shown here is derived from an EMBL/GenBank/DDBJ whole genome shotgun (WGS) entry which is preliminary data.</text>
</comment>
<dbReference type="PANTHER" id="PTHR23086:SF46">
    <property type="entry name" value="PHOSPHATIDYLINOSITOL 4-PHOSPHATE 5-KINASE-LIKE PROTEIN 1"/>
    <property type="match status" value="1"/>
</dbReference>
<dbReference type="InterPro" id="IPR027484">
    <property type="entry name" value="PInositol-4-P-5-kinase_N"/>
</dbReference>
<protein>
    <recommendedName>
        <fullName evidence="7">1-phosphatidylinositol-4-phosphate 5-kinase</fullName>
    </recommendedName>
</protein>
<name>A0AAV9INS3_CYACA</name>
<dbReference type="InterPro" id="IPR013784">
    <property type="entry name" value="Carb-bd-like_fold"/>
</dbReference>
<evidence type="ECO:0008006" key="7">
    <source>
        <dbReference type="Google" id="ProtNLM"/>
    </source>
</evidence>
<evidence type="ECO:0000259" key="3">
    <source>
        <dbReference type="PROSITE" id="PS51166"/>
    </source>
</evidence>
<dbReference type="InterPro" id="IPR023610">
    <property type="entry name" value="PInositol-4/5-P-5/4-kinase"/>
</dbReference>
<dbReference type="SUPFAM" id="SSF56104">
    <property type="entry name" value="SAICAR synthase-like"/>
    <property type="match status" value="1"/>
</dbReference>
<accession>A0AAV9INS3</accession>
<evidence type="ECO:0000313" key="5">
    <source>
        <dbReference type="EMBL" id="KAK4533984.1"/>
    </source>
</evidence>
<feature type="domain" description="PIPK" evidence="4">
    <location>
        <begin position="345"/>
        <end position="733"/>
    </location>
</feature>
<evidence type="ECO:0000259" key="4">
    <source>
        <dbReference type="PROSITE" id="PS51455"/>
    </source>
</evidence>
<dbReference type="Pfam" id="PF01504">
    <property type="entry name" value="PIP5K"/>
    <property type="match status" value="1"/>
</dbReference>
<dbReference type="Proteomes" id="UP001301350">
    <property type="component" value="Unassembled WGS sequence"/>
</dbReference>
<feature type="compositionally biased region" description="Low complexity" evidence="2">
    <location>
        <begin position="549"/>
        <end position="565"/>
    </location>
</feature>
<reference evidence="5 6" key="1">
    <citation type="submission" date="2022-07" db="EMBL/GenBank/DDBJ databases">
        <title>Genome-wide signatures of adaptation to extreme environments.</title>
        <authorList>
            <person name="Cho C.H."/>
            <person name="Yoon H.S."/>
        </authorList>
    </citation>
    <scope>NUCLEOTIDE SEQUENCE [LARGE SCALE GENOMIC DNA]</scope>
    <source>
        <strain evidence="5 6">DBV 063 E5</strain>
    </source>
</reference>
<feature type="region of interest" description="Disordered" evidence="2">
    <location>
        <begin position="538"/>
        <end position="567"/>
    </location>
</feature>
<dbReference type="GO" id="GO:2001070">
    <property type="term" value="F:starch binding"/>
    <property type="evidence" value="ECO:0007669"/>
    <property type="project" value="InterPro"/>
</dbReference>
<dbReference type="GO" id="GO:0016308">
    <property type="term" value="F:1-phosphatidylinositol-4-phosphate 5-kinase activity"/>
    <property type="evidence" value="ECO:0007669"/>
    <property type="project" value="TreeGrafter"/>
</dbReference>
<dbReference type="Gene3D" id="3.30.800.10">
    <property type="entry name" value="Phosphatidylinositol Phosphate Kinase II Beta"/>
    <property type="match status" value="1"/>
</dbReference>
<dbReference type="InterPro" id="IPR002044">
    <property type="entry name" value="CBM20"/>
</dbReference>
<organism evidence="5 6">
    <name type="scientific">Cyanidium caldarium</name>
    <name type="common">Red alga</name>
    <dbReference type="NCBI Taxonomy" id="2771"/>
    <lineage>
        <taxon>Eukaryota</taxon>
        <taxon>Rhodophyta</taxon>
        <taxon>Bangiophyceae</taxon>
        <taxon>Cyanidiales</taxon>
        <taxon>Cyanidiaceae</taxon>
        <taxon>Cyanidium</taxon>
    </lineage>
</organism>
<dbReference type="PROSITE" id="PS51455">
    <property type="entry name" value="PIPK"/>
    <property type="match status" value="1"/>
</dbReference>
<dbReference type="Pfam" id="PF00686">
    <property type="entry name" value="CBM_20"/>
    <property type="match status" value="1"/>
</dbReference>
<keyword evidence="1" id="KW-0418">Kinase</keyword>
<dbReference type="PROSITE" id="PS51166">
    <property type="entry name" value="CBM20"/>
    <property type="match status" value="1"/>
</dbReference>